<dbReference type="Pfam" id="PF00072">
    <property type="entry name" value="Response_reg"/>
    <property type="match status" value="1"/>
</dbReference>
<dbReference type="FunFam" id="3.40.50.2300:FF:000137">
    <property type="entry name" value="Histidine kinase 3"/>
    <property type="match status" value="1"/>
</dbReference>
<feature type="domain" description="Response regulatory" evidence="17">
    <location>
        <begin position="968"/>
        <end position="1106"/>
    </location>
</feature>
<dbReference type="SUPFAM" id="SSF52172">
    <property type="entry name" value="CheY-like"/>
    <property type="match status" value="1"/>
</dbReference>
<dbReference type="InterPro" id="IPR036890">
    <property type="entry name" value="HATPase_C_sf"/>
</dbReference>
<dbReference type="PROSITE" id="PS50109">
    <property type="entry name" value="HIS_KIN"/>
    <property type="match status" value="1"/>
</dbReference>
<evidence type="ECO:0000256" key="10">
    <source>
        <dbReference type="ARBA" id="ARBA00022864"/>
    </source>
</evidence>
<dbReference type="GO" id="GO:0012505">
    <property type="term" value="C:endomembrane system"/>
    <property type="evidence" value="ECO:0007669"/>
    <property type="project" value="UniProtKB-SubCell"/>
</dbReference>
<dbReference type="Gene3D" id="3.30.565.10">
    <property type="entry name" value="Histidine kinase-like ATPase, C-terminal domain"/>
    <property type="match status" value="1"/>
</dbReference>
<dbReference type="InterPro" id="IPR003594">
    <property type="entry name" value="HATPase_dom"/>
</dbReference>
<comment type="catalytic activity">
    <reaction evidence="1">
        <text>ATP + protein L-histidine = ADP + protein N-phospho-L-histidine.</text>
        <dbReference type="EC" id="2.7.13.3"/>
    </reaction>
</comment>
<evidence type="ECO:0000256" key="15">
    <source>
        <dbReference type="SAM" id="Phobius"/>
    </source>
</evidence>
<dbReference type="CDD" id="cd17546">
    <property type="entry name" value="REC_hyHK_CKI1_RcsC-like"/>
    <property type="match status" value="1"/>
</dbReference>
<evidence type="ECO:0000256" key="14">
    <source>
        <dbReference type="PROSITE-ProRule" id="PRU00169"/>
    </source>
</evidence>
<dbReference type="PROSITE" id="PS50110">
    <property type="entry name" value="RESPONSE_REGULATORY"/>
    <property type="match status" value="2"/>
</dbReference>
<proteinExistence type="predicted"/>
<feature type="domain" description="Histidine kinase" evidence="16">
    <location>
        <begin position="506"/>
        <end position="792"/>
    </location>
</feature>
<dbReference type="EC" id="2.7.13.3" evidence="5"/>
<dbReference type="GO" id="GO:0005634">
    <property type="term" value="C:nucleus"/>
    <property type="evidence" value="ECO:0007669"/>
    <property type="project" value="TreeGrafter"/>
</dbReference>
<keyword evidence="11 15" id="KW-1133">Transmembrane helix</keyword>
<evidence type="ECO:0000313" key="20">
    <source>
        <dbReference type="Proteomes" id="UP000324897"/>
    </source>
</evidence>
<dbReference type="Pfam" id="PF00512">
    <property type="entry name" value="HisKA"/>
    <property type="match status" value="1"/>
</dbReference>
<evidence type="ECO:0000259" key="17">
    <source>
        <dbReference type="PROSITE" id="PS50110"/>
    </source>
</evidence>
<dbReference type="CDD" id="cd00082">
    <property type="entry name" value="HisKA"/>
    <property type="match status" value="1"/>
</dbReference>
<dbReference type="CDD" id="cd16922">
    <property type="entry name" value="HATPase_EvgS-ArcB-TorS-like"/>
    <property type="match status" value="1"/>
</dbReference>
<dbReference type="InterPro" id="IPR005467">
    <property type="entry name" value="His_kinase_dom"/>
</dbReference>
<evidence type="ECO:0000259" key="18">
    <source>
        <dbReference type="PROSITE" id="PS50839"/>
    </source>
</evidence>
<comment type="caution">
    <text evidence="14">Lacks conserved residue(s) required for the propagation of feature annotation.</text>
</comment>
<dbReference type="Gene3D" id="1.10.287.130">
    <property type="match status" value="1"/>
</dbReference>
<evidence type="ECO:0000256" key="1">
    <source>
        <dbReference type="ARBA" id="ARBA00000085"/>
    </source>
</evidence>
<dbReference type="InterPro" id="IPR042240">
    <property type="entry name" value="CHASE_sf"/>
</dbReference>
<dbReference type="SUPFAM" id="SSF55874">
    <property type="entry name" value="ATPase domain of HSP90 chaperone/DNA topoisomerase II/histidine kinase"/>
    <property type="match status" value="1"/>
</dbReference>
<dbReference type="AlphaFoldDB" id="A0A5J9WBL9"/>
<dbReference type="InterPro" id="IPR050956">
    <property type="entry name" value="2C_system_His_kinase"/>
</dbReference>
<dbReference type="PROSITE" id="PS50839">
    <property type="entry name" value="CHASE"/>
    <property type="match status" value="1"/>
</dbReference>
<comment type="subcellular location">
    <subcellularLocation>
        <location evidence="3">Endomembrane system</location>
        <topology evidence="3">Multi-pass membrane protein</topology>
    </subcellularLocation>
</comment>
<name>A0A5J9WBL9_9POAL</name>
<keyword evidence="9" id="KW-0418">Kinase</keyword>
<evidence type="ECO:0000256" key="5">
    <source>
        <dbReference type="ARBA" id="ARBA00012438"/>
    </source>
</evidence>
<evidence type="ECO:0000256" key="3">
    <source>
        <dbReference type="ARBA" id="ARBA00004127"/>
    </source>
</evidence>
<reference evidence="19 20" key="1">
    <citation type="journal article" date="2019" name="Sci. Rep.">
        <title>A high-quality genome of Eragrostis curvula grass provides insights into Poaceae evolution and supports new strategies to enhance forage quality.</title>
        <authorList>
            <person name="Carballo J."/>
            <person name="Santos B.A.C.M."/>
            <person name="Zappacosta D."/>
            <person name="Garbus I."/>
            <person name="Selva J.P."/>
            <person name="Gallo C.A."/>
            <person name="Diaz A."/>
            <person name="Albertini E."/>
            <person name="Caccamo M."/>
            <person name="Echenique V."/>
        </authorList>
    </citation>
    <scope>NUCLEOTIDE SEQUENCE [LARGE SCALE GENOMIC DNA]</scope>
    <source>
        <strain evidence="20">cv. Victoria</strain>
        <tissue evidence="19">Leaf</tissue>
    </source>
</reference>
<evidence type="ECO:0000256" key="4">
    <source>
        <dbReference type="ARBA" id="ARBA00011738"/>
    </source>
</evidence>
<sequence>LVACGGGACEELLLLRRRCWRWGIGMGVGGAGEAAAEASPLPAKDAAAGKDDGASNKRRLAMALWFLVSVAVWLILHFHSRLGAQRRAEEGLVSMCEERARMLQDQFAVSVNHVHALAILVATFHYDKVPPALDQVRHRPPRANNAGGLPSPYSASGVFMLCARSYLRVSLSLEILAVYSIAINPWTRSSTFAPLPLLLLPVHLITVKSEPCRVSPWSHRPLRCTPYLGADAPDTFADYTARTSFERPLLSGVAYAQRVVHADRESFERRQGWIIKTMKHEPSPVQDEYAPVIYSQETVSYIEGLDMMSGEEDRENILRSRATGKAVLTRPFRLMSNHLGVVLTFPVYLRELHPDAKVEDRVAATAGYLGGAFDVESLVENLLKQLAGNQELVVNVYDVTNYSNPLVMYGSEVPLGYPSPSHICMLDFGDPFRKHHMICRYRSKLDVPWSAISTPSGVFIICMLVGYIVFAAWSRYDNVKEDCRKMEELKKRAEAADIAKSQFLATVSHEIRTPMNGVLGMLDMLLDTDLKSTQRDYAQTAQVCGKALISLINEVLDRAKIEAGKLDLELVPFDLRSILDDIISLFSSKSRDKGIELAVYVSERVPEILLGDPGRFRQIITNLVGNSIKFTERGHIFVQVHLADHSNLATEAKVEPVANGVNGHKDETTALSTNVSHNTLSGFEAADSRNSWENFKHLLSYETNEMHYGNDSDKVTLVVSVEDTGIGIPLDAQGRVFAPFMQADSSTSRNYGGTGIGLSISKCLVELMGGQINFVSRPHVGSTFTFTAILQRCDRSAISDSKPVMLHPVPSSFKGLSAILVDKRPVRATVTKYHLQRLGITSEVVRSIEVALGVLSGRNGSSLISMKKPSMLLIERDSWGSKIDASLRTRLLEMKQSGCTPVSPKVILLAAAESDKLTANYTVDSVITKPLKASTIATSLFQALGITQLNNEKREGSGSLRGLLLGKNILVVDDNKVNLRVAAGTLKKYGAKVECVESGKDALALLQVPYKFDLCLMDIQMPEMDGFEATRQIRAMEAKVNEQVEACDALEVDSTSKAAKWHLPILAMTADVIQATYEECTKCGMDGYVSKPFEEKQLFQAVQKFLDPSMLS</sequence>
<dbReference type="InterPro" id="IPR056839">
    <property type="entry name" value="Receiver_AHK4/CRE1_1st"/>
</dbReference>
<keyword evidence="6 14" id="KW-0597">Phosphoprotein</keyword>
<keyword evidence="7" id="KW-0808">Transferase</keyword>
<dbReference type="EMBL" id="RWGY01000004">
    <property type="protein sequence ID" value="TVU45376.1"/>
    <property type="molecule type" value="Genomic_DNA"/>
</dbReference>
<dbReference type="InterPro" id="IPR006189">
    <property type="entry name" value="CHASE_dom"/>
</dbReference>
<evidence type="ECO:0000256" key="9">
    <source>
        <dbReference type="ARBA" id="ARBA00022777"/>
    </source>
</evidence>
<evidence type="ECO:0000259" key="16">
    <source>
        <dbReference type="PROSITE" id="PS50109"/>
    </source>
</evidence>
<keyword evidence="10" id="KW-0932">Cytokinin signaling pathway</keyword>
<feature type="domain" description="CHASE" evidence="18">
    <location>
        <begin position="234"/>
        <end position="438"/>
    </location>
</feature>
<evidence type="ECO:0000256" key="11">
    <source>
        <dbReference type="ARBA" id="ARBA00022989"/>
    </source>
</evidence>
<dbReference type="PANTHER" id="PTHR43719">
    <property type="entry name" value="TWO-COMPONENT HISTIDINE KINASE"/>
    <property type="match status" value="1"/>
</dbReference>
<feature type="transmembrane region" description="Helical" evidence="15">
    <location>
        <begin position="60"/>
        <end position="78"/>
    </location>
</feature>
<dbReference type="OrthoDB" id="303614at2759"/>
<dbReference type="Pfam" id="PF24896">
    <property type="entry name" value="Receiver_CRE1"/>
    <property type="match status" value="1"/>
</dbReference>
<dbReference type="InterPro" id="IPR004358">
    <property type="entry name" value="Sig_transdc_His_kin-like_C"/>
</dbReference>
<dbReference type="GO" id="GO:0009736">
    <property type="term" value="P:cytokinin-activated signaling pathway"/>
    <property type="evidence" value="ECO:0007669"/>
    <property type="project" value="UniProtKB-KW"/>
</dbReference>
<feature type="non-terminal residue" evidence="19">
    <location>
        <position position="1"/>
    </location>
</feature>
<keyword evidence="13 15" id="KW-0472">Membrane</keyword>
<feature type="transmembrane region" description="Helical" evidence="15">
    <location>
        <begin position="447"/>
        <end position="473"/>
    </location>
</feature>
<keyword evidence="8 15" id="KW-0812">Transmembrane</keyword>
<dbReference type="Pfam" id="PF03924">
    <property type="entry name" value="CHASE"/>
    <property type="match status" value="1"/>
</dbReference>
<dbReference type="GO" id="GO:0000155">
    <property type="term" value="F:phosphorelay sensor kinase activity"/>
    <property type="evidence" value="ECO:0007669"/>
    <property type="project" value="InterPro"/>
</dbReference>
<evidence type="ECO:0000256" key="8">
    <source>
        <dbReference type="ARBA" id="ARBA00022692"/>
    </source>
</evidence>
<keyword evidence="20" id="KW-1185">Reference proteome</keyword>
<dbReference type="SMART" id="SM00387">
    <property type="entry name" value="HATPase_c"/>
    <property type="match status" value="1"/>
</dbReference>
<dbReference type="FunFam" id="3.30.450.350:FF:000001">
    <property type="entry name" value="Histidine kinase 4"/>
    <property type="match status" value="1"/>
</dbReference>
<protein>
    <recommendedName>
        <fullName evidence="5">histidine kinase</fullName>
        <ecNumber evidence="5">2.7.13.3</ecNumber>
    </recommendedName>
</protein>
<comment type="subunit">
    <text evidence="4">Homodimer.</text>
</comment>
<dbReference type="SMART" id="SM00388">
    <property type="entry name" value="HisKA"/>
    <property type="match status" value="1"/>
</dbReference>
<dbReference type="GO" id="GO:0019955">
    <property type="term" value="F:cytokine binding"/>
    <property type="evidence" value="ECO:0007669"/>
    <property type="project" value="UniProtKB-ARBA"/>
</dbReference>
<dbReference type="Gene3D" id="3.40.50.2300">
    <property type="match status" value="1"/>
</dbReference>
<evidence type="ECO:0000256" key="7">
    <source>
        <dbReference type="ARBA" id="ARBA00022679"/>
    </source>
</evidence>
<dbReference type="InterPro" id="IPR011006">
    <property type="entry name" value="CheY-like_superfamily"/>
</dbReference>
<gene>
    <name evidence="19" type="ORF">EJB05_04863</name>
</gene>
<feature type="modified residue" description="4-aspartylphosphate" evidence="14">
    <location>
        <position position="1018"/>
    </location>
</feature>
<dbReference type="InterPro" id="IPR036097">
    <property type="entry name" value="HisK_dim/P_sf"/>
</dbReference>
<dbReference type="Proteomes" id="UP000324897">
    <property type="component" value="Chromosome 5"/>
</dbReference>
<dbReference type="InterPro" id="IPR003661">
    <property type="entry name" value="HisK_dim/P_dom"/>
</dbReference>
<dbReference type="FunFam" id="1.10.287.130:FF:000015">
    <property type="entry name" value="Histidine kinase 4"/>
    <property type="match status" value="1"/>
</dbReference>
<dbReference type="InterPro" id="IPR001789">
    <property type="entry name" value="Sig_transdc_resp-reg_receiver"/>
</dbReference>
<organism evidence="19 20">
    <name type="scientific">Eragrostis curvula</name>
    <name type="common">weeping love grass</name>
    <dbReference type="NCBI Taxonomy" id="38414"/>
    <lineage>
        <taxon>Eukaryota</taxon>
        <taxon>Viridiplantae</taxon>
        <taxon>Streptophyta</taxon>
        <taxon>Embryophyta</taxon>
        <taxon>Tracheophyta</taxon>
        <taxon>Spermatophyta</taxon>
        <taxon>Magnoliopsida</taxon>
        <taxon>Liliopsida</taxon>
        <taxon>Poales</taxon>
        <taxon>Poaceae</taxon>
        <taxon>PACMAD clade</taxon>
        <taxon>Chloridoideae</taxon>
        <taxon>Eragrostideae</taxon>
        <taxon>Eragrostidinae</taxon>
        <taxon>Eragrostis</taxon>
    </lineage>
</organism>
<dbReference type="PANTHER" id="PTHR43719:SF77">
    <property type="entry name" value="HISTIDINE KINASE 4-RELATED"/>
    <property type="match status" value="1"/>
</dbReference>
<keyword evidence="12" id="KW-0902">Two-component regulatory system</keyword>
<dbReference type="Pfam" id="PF02518">
    <property type="entry name" value="HATPase_c"/>
    <property type="match status" value="1"/>
</dbReference>
<accession>A0A5J9WBL9</accession>
<evidence type="ECO:0000313" key="19">
    <source>
        <dbReference type="EMBL" id="TVU45376.1"/>
    </source>
</evidence>
<evidence type="ECO:0000256" key="6">
    <source>
        <dbReference type="ARBA" id="ARBA00022553"/>
    </source>
</evidence>
<evidence type="ECO:0000256" key="13">
    <source>
        <dbReference type="ARBA" id="ARBA00023136"/>
    </source>
</evidence>
<evidence type="ECO:0000256" key="12">
    <source>
        <dbReference type="ARBA" id="ARBA00023012"/>
    </source>
</evidence>
<comment type="caution">
    <text evidence="19">The sequence shown here is derived from an EMBL/GenBank/DDBJ whole genome shotgun (WGS) entry which is preliminary data.</text>
</comment>
<feature type="domain" description="Response regulatory" evidence="17">
    <location>
        <begin position="817"/>
        <end position="944"/>
    </location>
</feature>
<dbReference type="Gene3D" id="3.30.450.350">
    <property type="entry name" value="CHASE domain"/>
    <property type="match status" value="1"/>
</dbReference>
<dbReference type="SMART" id="SM00448">
    <property type="entry name" value="REC"/>
    <property type="match status" value="1"/>
</dbReference>
<dbReference type="SMART" id="SM01079">
    <property type="entry name" value="CHASE"/>
    <property type="match status" value="1"/>
</dbReference>
<dbReference type="Gene3D" id="6.10.250.1190">
    <property type="match status" value="1"/>
</dbReference>
<evidence type="ECO:0000256" key="2">
    <source>
        <dbReference type="ARBA" id="ARBA00002427"/>
    </source>
</evidence>
<comment type="function">
    <text evidence="2">Cytokinin receptor related to bacterial two-component regulators. Functions as a histidine kinase and transmits the stress signal to a downstream MAPK cascade.</text>
</comment>
<dbReference type="SUPFAM" id="SSF47384">
    <property type="entry name" value="Homodimeric domain of signal transducing histidine kinase"/>
    <property type="match status" value="1"/>
</dbReference>
<dbReference type="PRINTS" id="PR00344">
    <property type="entry name" value="BCTRLSENSOR"/>
</dbReference>